<sequence>MSVEDSETSAAPDRAVNTFNSLKMGDDDVDAGAGHSKGGNLVMQGRESWARPHLGRIVVPDLWERGLTLVLTNDRP</sequence>
<dbReference type="Proteomes" id="UP000295083">
    <property type="component" value="Unassembled WGS sequence"/>
</dbReference>
<name>A0A4R8QNK9_9PEZI</name>
<proteinExistence type="predicted"/>
<keyword evidence="3" id="KW-1185">Reference proteome</keyword>
<evidence type="ECO:0000256" key="1">
    <source>
        <dbReference type="SAM" id="MobiDB-lite"/>
    </source>
</evidence>
<dbReference type="EMBL" id="QAPG01000008">
    <property type="protein sequence ID" value="TDZ39870.1"/>
    <property type="molecule type" value="Genomic_DNA"/>
</dbReference>
<evidence type="ECO:0000313" key="3">
    <source>
        <dbReference type="Proteomes" id="UP000295083"/>
    </source>
</evidence>
<feature type="region of interest" description="Disordered" evidence="1">
    <location>
        <begin position="1"/>
        <end position="40"/>
    </location>
</feature>
<gene>
    <name evidence="2" type="ORF">C8035_v002198</name>
</gene>
<organism evidence="2 3">
    <name type="scientific">Colletotrichum spinosum</name>
    <dbReference type="NCBI Taxonomy" id="1347390"/>
    <lineage>
        <taxon>Eukaryota</taxon>
        <taxon>Fungi</taxon>
        <taxon>Dikarya</taxon>
        <taxon>Ascomycota</taxon>
        <taxon>Pezizomycotina</taxon>
        <taxon>Sordariomycetes</taxon>
        <taxon>Hypocreomycetidae</taxon>
        <taxon>Glomerellales</taxon>
        <taxon>Glomerellaceae</taxon>
        <taxon>Colletotrichum</taxon>
        <taxon>Colletotrichum orbiculare species complex</taxon>
    </lineage>
</organism>
<protein>
    <submittedName>
        <fullName evidence="2">Uncharacterized protein</fullName>
    </submittedName>
</protein>
<dbReference type="AlphaFoldDB" id="A0A4R8QNK9"/>
<evidence type="ECO:0000313" key="2">
    <source>
        <dbReference type="EMBL" id="TDZ39870.1"/>
    </source>
</evidence>
<accession>A0A4R8QNK9</accession>
<comment type="caution">
    <text evidence="2">The sequence shown here is derived from an EMBL/GenBank/DDBJ whole genome shotgun (WGS) entry which is preliminary data.</text>
</comment>
<reference evidence="2 3" key="1">
    <citation type="submission" date="2018-11" db="EMBL/GenBank/DDBJ databases">
        <title>Genome sequence and assembly of Colletotrichum spinosum.</title>
        <authorList>
            <person name="Gan P."/>
            <person name="Shirasu K."/>
        </authorList>
    </citation>
    <scope>NUCLEOTIDE SEQUENCE [LARGE SCALE GENOMIC DNA]</scope>
    <source>
        <strain evidence="2 3">CBS 515.97</strain>
    </source>
</reference>